<gene>
    <name evidence="3" type="ORF">DSTB1V02_LOCUS11</name>
</gene>
<evidence type="ECO:0000313" key="4">
    <source>
        <dbReference type="Proteomes" id="UP000677054"/>
    </source>
</evidence>
<organism evidence="3">
    <name type="scientific">Darwinula stevensoni</name>
    <dbReference type="NCBI Taxonomy" id="69355"/>
    <lineage>
        <taxon>Eukaryota</taxon>
        <taxon>Metazoa</taxon>
        <taxon>Ecdysozoa</taxon>
        <taxon>Arthropoda</taxon>
        <taxon>Crustacea</taxon>
        <taxon>Oligostraca</taxon>
        <taxon>Ostracoda</taxon>
        <taxon>Podocopa</taxon>
        <taxon>Podocopida</taxon>
        <taxon>Darwinulocopina</taxon>
        <taxon>Darwinuloidea</taxon>
        <taxon>Darwinulidae</taxon>
        <taxon>Darwinula</taxon>
    </lineage>
</organism>
<evidence type="ECO:0000256" key="2">
    <source>
        <dbReference type="SAM" id="Phobius"/>
    </source>
</evidence>
<feature type="compositionally biased region" description="Basic and acidic residues" evidence="1">
    <location>
        <begin position="28"/>
        <end position="42"/>
    </location>
</feature>
<feature type="region of interest" description="Disordered" evidence="1">
    <location>
        <begin position="26"/>
        <end position="46"/>
    </location>
</feature>
<dbReference type="EMBL" id="LR899518">
    <property type="protein sequence ID" value="CAD7239972.1"/>
    <property type="molecule type" value="Genomic_DNA"/>
</dbReference>
<keyword evidence="2" id="KW-0812">Transmembrane</keyword>
<dbReference type="AlphaFoldDB" id="A0A7R8ZXE3"/>
<protein>
    <submittedName>
        <fullName evidence="3">Uncharacterized protein</fullName>
    </submittedName>
</protein>
<keyword evidence="2" id="KW-0472">Membrane</keyword>
<reference evidence="3" key="1">
    <citation type="submission" date="2020-11" db="EMBL/GenBank/DDBJ databases">
        <authorList>
            <person name="Tran Van P."/>
        </authorList>
    </citation>
    <scope>NUCLEOTIDE SEQUENCE</scope>
</reference>
<dbReference type="EMBL" id="CAJPEV010000001">
    <property type="protein sequence ID" value="CAG0878486.1"/>
    <property type="molecule type" value="Genomic_DNA"/>
</dbReference>
<keyword evidence="2" id="KW-1133">Transmembrane helix</keyword>
<feature type="transmembrane region" description="Helical" evidence="2">
    <location>
        <begin position="315"/>
        <end position="336"/>
    </location>
</feature>
<name>A0A7R8ZXE3_9CRUS</name>
<keyword evidence="4" id="KW-1185">Reference proteome</keyword>
<proteinExistence type="predicted"/>
<evidence type="ECO:0000256" key="1">
    <source>
        <dbReference type="SAM" id="MobiDB-lite"/>
    </source>
</evidence>
<evidence type="ECO:0000313" key="3">
    <source>
        <dbReference type="EMBL" id="CAD7239972.1"/>
    </source>
</evidence>
<dbReference type="Proteomes" id="UP000677054">
    <property type="component" value="Unassembled WGS sequence"/>
</dbReference>
<accession>A0A7R8ZXE3</accession>
<sequence>MVAAHDFILSEIWGLEKCGNAVLSPRDVSSREGRGSVRREASELPGCFSPQFPGRQRFLGRDSGEADLDALRALDALDALDALRALDAFDALEALRAPSECLTEIFPFRAPQRFGDLSFAREGSRIPSDDRAESSRWFNVSGFDFGSFPDVRGAPRSTRKCGDVSAPKRSVKPAFERRCTRGQLIHATSRMSPHGMVGDRLHGPVWAASFAVRGCSAPPACNRGNAEQAAERGSVDRRWERLGLDLGHVMLSVKTRIWDCNVISTPVSSLALPSPSGMNKGKATIHDFPCRVEGWLNVCREPDETWNTSLQGIDMIIVIIIVVVVVIIVIIIIIIIF</sequence>